<dbReference type="RefSeq" id="WP_123561639.1">
    <property type="nucleotide sequence ID" value="NZ_JBEYIY010000035.1"/>
</dbReference>
<reference evidence="2 3" key="1">
    <citation type="submission" date="2018-11" db="EMBL/GenBank/DDBJ databases">
        <title>Sequencing the genomes of 1000 actinobacteria strains.</title>
        <authorList>
            <person name="Klenk H.-P."/>
        </authorList>
    </citation>
    <scope>NUCLEOTIDE SEQUENCE [LARGE SCALE GENOMIC DNA]</scope>
    <source>
        <strain evidence="2 3">DSM 44781</strain>
    </source>
</reference>
<organism evidence="2 3">
    <name type="scientific">Kitasatospora cineracea</name>
    <dbReference type="NCBI Taxonomy" id="88074"/>
    <lineage>
        <taxon>Bacteria</taxon>
        <taxon>Bacillati</taxon>
        <taxon>Actinomycetota</taxon>
        <taxon>Actinomycetes</taxon>
        <taxon>Kitasatosporales</taxon>
        <taxon>Streptomycetaceae</taxon>
        <taxon>Kitasatospora</taxon>
    </lineage>
</organism>
<evidence type="ECO:0000313" key="2">
    <source>
        <dbReference type="EMBL" id="RPE28957.1"/>
    </source>
</evidence>
<dbReference type="Proteomes" id="UP000266906">
    <property type="component" value="Unassembled WGS sequence"/>
</dbReference>
<dbReference type="EMBL" id="RKQG01000002">
    <property type="protein sequence ID" value="RPE28957.1"/>
    <property type="molecule type" value="Genomic_DNA"/>
</dbReference>
<dbReference type="AlphaFoldDB" id="A0A3N4RKM7"/>
<proteinExistence type="predicted"/>
<evidence type="ECO:0000256" key="1">
    <source>
        <dbReference type="SAM" id="MobiDB-lite"/>
    </source>
</evidence>
<keyword evidence="3" id="KW-1185">Reference proteome</keyword>
<feature type="region of interest" description="Disordered" evidence="1">
    <location>
        <begin position="30"/>
        <end position="68"/>
    </location>
</feature>
<sequence length="68" mass="6643">MNATRTARTALAGLLVAGLSTLVGLAVPVLSSPPGSTTRADGPEVSATSAPSPTATPSAHSDDVTWGQ</sequence>
<accession>A0A3N4RKM7</accession>
<protein>
    <submittedName>
        <fullName evidence="2">Uncharacterized protein</fullName>
    </submittedName>
</protein>
<evidence type="ECO:0000313" key="3">
    <source>
        <dbReference type="Proteomes" id="UP000266906"/>
    </source>
</evidence>
<comment type="caution">
    <text evidence="2">The sequence shown here is derived from an EMBL/GenBank/DDBJ whole genome shotgun (WGS) entry which is preliminary data.</text>
</comment>
<gene>
    <name evidence="2" type="ORF">EDD38_6103</name>
</gene>
<name>A0A3N4RKM7_9ACTN</name>
<feature type="compositionally biased region" description="Low complexity" evidence="1">
    <location>
        <begin position="46"/>
        <end position="59"/>
    </location>
</feature>